<keyword evidence="3" id="KW-0998">Cell outer membrane</keyword>
<organism evidence="5">
    <name type="scientific">marine metagenome</name>
    <dbReference type="NCBI Taxonomy" id="408172"/>
    <lineage>
        <taxon>unclassified sequences</taxon>
        <taxon>metagenomes</taxon>
        <taxon>ecological metagenomes</taxon>
    </lineage>
</organism>
<dbReference type="PANTHER" id="PTHR37482">
    <property type="entry name" value="OUTER MEMBRANE PROTEIN ASSEMBLY FACTOR BAME"/>
    <property type="match status" value="1"/>
</dbReference>
<dbReference type="AlphaFoldDB" id="A0A382GLM0"/>
<protein>
    <recommendedName>
        <fullName evidence="4">Outer membrane protein assembly factor BamE domain-containing protein</fullName>
    </recommendedName>
</protein>
<keyword evidence="2" id="KW-0472">Membrane</keyword>
<name>A0A382GLM0_9ZZZZ</name>
<dbReference type="GO" id="GO:1990063">
    <property type="term" value="C:Bam protein complex"/>
    <property type="evidence" value="ECO:0007669"/>
    <property type="project" value="TreeGrafter"/>
</dbReference>
<keyword evidence="1" id="KW-0732">Signal</keyword>
<dbReference type="PROSITE" id="PS51257">
    <property type="entry name" value="PROKAR_LIPOPROTEIN"/>
    <property type="match status" value="1"/>
</dbReference>
<dbReference type="GO" id="GO:0051205">
    <property type="term" value="P:protein insertion into membrane"/>
    <property type="evidence" value="ECO:0007669"/>
    <property type="project" value="TreeGrafter"/>
</dbReference>
<feature type="domain" description="Outer membrane protein assembly factor BamE" evidence="4">
    <location>
        <begin position="28"/>
        <end position="102"/>
    </location>
</feature>
<evidence type="ECO:0000313" key="5">
    <source>
        <dbReference type="EMBL" id="SVB75665.1"/>
    </source>
</evidence>
<dbReference type="InterPro" id="IPR007450">
    <property type="entry name" value="BamE_dom"/>
</dbReference>
<dbReference type="HAMAP" id="MF_00925">
    <property type="entry name" value="OM_assembly_BamE"/>
    <property type="match status" value="1"/>
</dbReference>
<dbReference type="InterPro" id="IPR026592">
    <property type="entry name" value="BamE"/>
</dbReference>
<dbReference type="Gene3D" id="3.30.1450.10">
    <property type="match status" value="1"/>
</dbReference>
<accession>A0A382GLM0</accession>
<dbReference type="GO" id="GO:0030674">
    <property type="term" value="F:protein-macromolecule adaptor activity"/>
    <property type="evidence" value="ECO:0007669"/>
    <property type="project" value="TreeGrafter"/>
</dbReference>
<evidence type="ECO:0000256" key="1">
    <source>
        <dbReference type="ARBA" id="ARBA00022729"/>
    </source>
</evidence>
<evidence type="ECO:0000256" key="3">
    <source>
        <dbReference type="ARBA" id="ARBA00023237"/>
    </source>
</evidence>
<evidence type="ECO:0000259" key="4">
    <source>
        <dbReference type="Pfam" id="PF04355"/>
    </source>
</evidence>
<proteinExistence type="inferred from homology"/>
<dbReference type="InterPro" id="IPR037873">
    <property type="entry name" value="BamE-like"/>
</dbReference>
<sequence length="110" mass="13052">MSKETKTLVFFFILLTSSCVYRPDLQQGNLLNIENIDRIQTNMTKSQIRYLLGGPVIGTPYEENRWDYIYLYQPRMDTGSNINSQRYWLIIYFENEKVVKIEKDVETSPN</sequence>
<dbReference type="Pfam" id="PF04355">
    <property type="entry name" value="BamE"/>
    <property type="match status" value="1"/>
</dbReference>
<evidence type="ECO:0000256" key="2">
    <source>
        <dbReference type="ARBA" id="ARBA00023136"/>
    </source>
</evidence>
<dbReference type="EMBL" id="UINC01056070">
    <property type="protein sequence ID" value="SVB75665.1"/>
    <property type="molecule type" value="Genomic_DNA"/>
</dbReference>
<dbReference type="GO" id="GO:0043165">
    <property type="term" value="P:Gram-negative-bacterium-type cell outer membrane assembly"/>
    <property type="evidence" value="ECO:0007669"/>
    <property type="project" value="TreeGrafter"/>
</dbReference>
<dbReference type="PANTHER" id="PTHR37482:SF1">
    <property type="entry name" value="OUTER MEMBRANE PROTEIN ASSEMBLY FACTOR BAME"/>
    <property type="match status" value="1"/>
</dbReference>
<reference evidence="5" key="1">
    <citation type="submission" date="2018-05" db="EMBL/GenBank/DDBJ databases">
        <authorList>
            <person name="Lanie J.A."/>
            <person name="Ng W.-L."/>
            <person name="Kazmierczak K.M."/>
            <person name="Andrzejewski T.M."/>
            <person name="Davidsen T.M."/>
            <person name="Wayne K.J."/>
            <person name="Tettelin H."/>
            <person name="Glass J.I."/>
            <person name="Rusch D."/>
            <person name="Podicherti R."/>
            <person name="Tsui H.-C.T."/>
            <person name="Winkler M.E."/>
        </authorList>
    </citation>
    <scope>NUCLEOTIDE SEQUENCE</scope>
</reference>
<gene>
    <name evidence="5" type="ORF">METZ01_LOCUS228519</name>
</gene>